<gene>
    <name evidence="2" type="primary">PLA2G12B</name>
</gene>
<dbReference type="Ensembl" id="ENSSSCT00035090344.1">
    <property type="protein sequence ID" value="ENSSSCP00035037849.1"/>
    <property type="gene ID" value="ENSSSCG00035066998.1"/>
</dbReference>
<accession>A0A8D0YAX2</accession>
<dbReference type="GO" id="GO:0005576">
    <property type="term" value="C:extracellular region"/>
    <property type="evidence" value="ECO:0007669"/>
    <property type="project" value="InterPro"/>
</dbReference>
<organism evidence="2 5">
    <name type="scientific">Sus scrofa</name>
    <name type="common">Pig</name>
    <dbReference type="NCBI Taxonomy" id="9823"/>
    <lineage>
        <taxon>Eukaryota</taxon>
        <taxon>Metazoa</taxon>
        <taxon>Chordata</taxon>
        <taxon>Craniata</taxon>
        <taxon>Vertebrata</taxon>
        <taxon>Euteleostomi</taxon>
        <taxon>Mammalia</taxon>
        <taxon>Eutheria</taxon>
        <taxon>Laurasiatheria</taxon>
        <taxon>Artiodactyla</taxon>
        <taxon>Suina</taxon>
        <taxon>Suidae</taxon>
        <taxon>Sus</taxon>
    </lineage>
</organism>
<proteinExistence type="predicted"/>
<dbReference type="GO" id="GO:0050482">
    <property type="term" value="P:arachidonate secretion"/>
    <property type="evidence" value="ECO:0007669"/>
    <property type="project" value="InterPro"/>
</dbReference>
<feature type="signal peptide" evidence="1">
    <location>
        <begin position="1"/>
        <end position="19"/>
    </location>
</feature>
<dbReference type="Gene3D" id="1.20.90.10">
    <property type="entry name" value="Phospholipase A2 domain"/>
    <property type="match status" value="1"/>
</dbReference>
<dbReference type="Ensembl" id="ENSSSCT00030105200.1">
    <property type="protein sequence ID" value="ENSSSCP00030048911.1"/>
    <property type="gene ID" value="ENSSSCG00030074875.1"/>
</dbReference>
<evidence type="ECO:0000313" key="4">
    <source>
        <dbReference type="Proteomes" id="UP000314985"/>
    </source>
</evidence>
<sequence>MKLPTSFLILWLSLEGVLVQSGSSPDAEESYSDWGLRHIRGSFESVNSYFDSFLELLGGKNGVCQYRCRYGKAPMPRPGYKPQEPNGCSSYFLGLKVPQSMDLGIPAMTKCCNQLDVCYDTCGANKYRCDAKFRWCLHSICSDLKKSLGFVSNVEGRYLKHIYQAGMQFCSCFHTERSQSPFTQRDHQSSLALLYRTLISAS</sequence>
<evidence type="ECO:0000256" key="1">
    <source>
        <dbReference type="SAM" id="SignalP"/>
    </source>
</evidence>
<reference evidence="3 4" key="1">
    <citation type="submission" date="2017-08" db="EMBL/GenBank/DDBJ databases">
        <title>USMARCv1.0.</title>
        <authorList>
            <person name="Hannum G.I."/>
            <person name="Koren S."/>
            <person name="Schroeder S.G."/>
            <person name="Chin S.C."/>
            <person name="Nonneman D.J."/>
            <person name="Becker S.A."/>
            <person name="Rosen B.D."/>
            <person name="Bickhart D.M."/>
            <person name="Putnam N.H."/>
            <person name="Green R.E."/>
            <person name="Tuggle C.K."/>
            <person name="Liu H."/>
            <person name="Rohrer G.A."/>
            <person name="Warr A."/>
            <person name="Hall R."/>
            <person name="Kim K."/>
            <person name="Hume D.A."/>
            <person name="Talbot R."/>
            <person name="Chow W."/>
            <person name="Howe K."/>
            <person name="Schwartz A.S."/>
            <person name="Watson M."/>
            <person name="Archibald A.L."/>
            <person name="Phillippy A.M."/>
            <person name="Smith T.P.L."/>
        </authorList>
    </citation>
    <scope>NUCLEOTIDE SEQUENCE [LARGE SCALE GENOMIC DNA]</scope>
</reference>
<feature type="chain" id="PRO_5044685184" evidence="1">
    <location>
        <begin position="20"/>
        <end position="202"/>
    </location>
</feature>
<keyword evidence="1" id="KW-0732">Signal</keyword>
<evidence type="ECO:0000313" key="3">
    <source>
        <dbReference type="Ensembl" id="ENSSSCP00070010795.1"/>
    </source>
</evidence>
<dbReference type="Proteomes" id="UP000694570">
    <property type="component" value="Unplaced"/>
</dbReference>
<dbReference type="GO" id="GO:0006644">
    <property type="term" value="P:phospholipid metabolic process"/>
    <property type="evidence" value="ECO:0007669"/>
    <property type="project" value="InterPro"/>
</dbReference>
<dbReference type="AlphaFoldDB" id="A0A8D0YAX2"/>
<dbReference type="InterPro" id="IPR010711">
    <property type="entry name" value="PLA2G12"/>
</dbReference>
<dbReference type="Pfam" id="PF06951">
    <property type="entry name" value="PLA2G12"/>
    <property type="match status" value="1"/>
</dbReference>
<evidence type="ECO:0000313" key="5">
    <source>
        <dbReference type="Proteomes" id="UP000694570"/>
    </source>
</evidence>
<dbReference type="PANTHER" id="PTHR12824">
    <property type="entry name" value="GROUP XII SECRETORY PHOSPHOLIPASE A2 FAMILY MEMBER"/>
    <property type="match status" value="1"/>
</dbReference>
<dbReference type="InterPro" id="IPR036444">
    <property type="entry name" value="PLipase_A2_dom_sf"/>
</dbReference>
<dbReference type="SUPFAM" id="SSF48619">
    <property type="entry name" value="Phospholipase A2, PLA2"/>
    <property type="match status" value="1"/>
</dbReference>
<dbReference type="PANTHER" id="PTHR12824:SF2">
    <property type="entry name" value="GROUP XIIB SECRETORY PHOSPHOLIPASE A2-LIKE PROTEIN"/>
    <property type="match status" value="1"/>
</dbReference>
<name>A0A8D0YAX2_PIG</name>
<dbReference type="GO" id="GO:0005509">
    <property type="term" value="F:calcium ion binding"/>
    <property type="evidence" value="ECO:0007669"/>
    <property type="project" value="InterPro"/>
</dbReference>
<dbReference type="GO" id="GO:0004623">
    <property type="term" value="F:phospholipase A2 activity"/>
    <property type="evidence" value="ECO:0007669"/>
    <property type="project" value="InterPro"/>
</dbReference>
<dbReference type="Proteomes" id="UP000694720">
    <property type="component" value="Unplaced"/>
</dbReference>
<protein>
    <submittedName>
        <fullName evidence="2">Phospholipase A2 group XIIB</fullName>
    </submittedName>
</protein>
<evidence type="ECO:0000313" key="2">
    <source>
        <dbReference type="Ensembl" id="ENSSSCP00030048911.1"/>
    </source>
</evidence>
<dbReference type="Ensembl" id="ENSSSCT00070013099.1">
    <property type="protein sequence ID" value="ENSSSCP00070010795.1"/>
    <property type="gene ID" value="ENSSSCG00070006821.1"/>
</dbReference>
<dbReference type="GO" id="GO:0016042">
    <property type="term" value="P:lipid catabolic process"/>
    <property type="evidence" value="ECO:0007669"/>
    <property type="project" value="InterPro"/>
</dbReference>
<reference evidence="2" key="2">
    <citation type="submission" date="2025-05" db="UniProtKB">
        <authorList>
            <consortium name="Ensembl"/>
        </authorList>
    </citation>
    <scope>IDENTIFICATION</scope>
</reference>
<dbReference type="Proteomes" id="UP000314985">
    <property type="component" value="Chromosome 14"/>
</dbReference>